<feature type="domain" description="UvrD-like helicase ATP-binding" evidence="5">
    <location>
        <begin position="1325"/>
        <end position="1414"/>
    </location>
</feature>
<protein>
    <recommendedName>
        <fullName evidence="11">UvrD-like helicase ATP-binding domain-containing protein</fullName>
    </recommendedName>
</protein>
<dbReference type="PANTHER" id="PTHR21529">
    <property type="entry name" value="MAMMARY TURMOR VIRUS RECEPTOR HOMOLOG 1, 2 MTVR1, 2"/>
    <property type="match status" value="1"/>
</dbReference>
<dbReference type="CDD" id="cd18808">
    <property type="entry name" value="SF1_C_Upf1"/>
    <property type="match status" value="1"/>
</dbReference>
<sequence length="2569" mass="294637">MMESEGSSNEITVANEYLNCDFSDVVFSWSLEDILNENLFTHKVQKIPKTFQSVGQYFGSFVYPLLEETRAQLCSSFETIEEAPYAQVVGLEESKSKPYRYGTQLYNVKVDEWKNIYSSGKEPYKTLPGDVLILADAKPESVSNLQGMGRMWTFLLVTKIRCEDEDENEDEIGYRHFDFQVEASRDNHHMKKSLFMIFLINIIPSKRIWNSLHKRGYLKIINEVLCTNSVVEENCQLCVQKRGIWNENFRPNLSYTLNNSQVEAVITCLARIQCNHKSSVDLIWGPPGTGKTKTVSMLLFTLFKMKRKTLVCAPTNVAIKEMASHLLKLVKESYQADTGRDTMFCPLGDILLFGNKDRLKVGDEVEEIYIDYRLKRLKKYFRLTTGWKQCFNAMIAVLKDCVSQYHIFLEKGNGKSMSFLEFVMEKLKCAATPLRNCLLVFYTHIPKSDILEYNLQNILSFISLLDSFESLLLHENVASEELEELFSHPVEDFSELITDIKYLLQQRRSECYFALKSLLDSLNSCNLPSVLNQKSLMEKASLIFCTASSAYKLHSVAMEPLSLLVIDEAAQLRESESTIPLQLPGIKHAILIGDERQIPAMVASNVSNDAGFGRSLFERLTTLGHSKHLFSIQYRMHPSISFFPNLQFYNNQILDGPNVKSKSYEKHYLPGPMFGTYSFINIIGGREELDDVGHSRKNMVEVAVVLKILLKLYKAWIGSNKKLSIGVVSPYAAQVLAIKNRLGEEYKSNDGFDVKVKSVDGFQGGEEDIIIISTVRSNVGGSIGFLSNPQRVNVALTRARHCLWILGSERTLTRSESVWEAIIRDAKDRQCFFNADEDNDLAKVILQVKKELDEMEELLNPESILFRSQRWKVVFSGNFVQSFKKLKSAQKKKLVINLLLKLASGWRPKKRKIDSVCERSSHIVKKFKVEGLNIVCTIDIIKEELEYIQILKVWDILPLEDVSKLVKRLDDIFVKYSDDYVNHCKKKCLEGNLEVPMTWAASSEIVRVKELSNENGNALNGDDFDGRRYVENTKVSESLFLIKFYSLSSGIISHLFSNCDGRELDLPFEVTDEQREMILFPRSTFIHGRSGTGKTTILIMKLFEKEKLYHMAMGGFNGAETKTDRYISQENEVEEDIGGTKRAILRQLFVTVSPKLCFAVKQYISHMKSSALGEKFPEESSLLGVDDFDDAAEFNDIPNSFIDIPLKSFPLVITYHKFLMMLDGTLGTSYFERFLVKRKPSYVHIQSSRSVVLQTFIRTKEVNFDRFSSRYWPHFNAELTKKLDSSLVFTEIISHIKGGLRAMDVGDCKLSREDYIQLSRGRVSTLSTRKREKIYDVFLNYEKMKLKNGEFDLADLVIDLHCRLRDENFHVDLMDFVYIDEVQDLTMSQIALFKYICRNVDDGFVFSGDTAQTIARGIDFRFQDIRALFYNKFVFESSGNGFVGRERKGKILDVLSLSQNFRTHAGVLKLAQSIIELLYRFFPHSIDVLKPEISLIYGEPPVLLESENNEDAIIKLFGNRGNFGGNIVGFGAQQVILVRDDCARKEISNHVGKQALVLTILECKGLEFQDVLLYNFFSSSTLKDKWRVIYEYMKEQDLLDSNSPRCFPSFDEAKHSILCSELKQLYVGITRTRQRLWIWENMEELSKPMFDLWKKKSLVQVRQLDESLAQVMQVASSPEEWRSQGIKLFHEHNYEMATMCFERAGDTYWERMSKAASLKAAADGVRNSNPEKANIILREAAEIFEVIGKADTAARCFSDLGDYERAGRIYMEKCGESELERAAECFYLAGCYELSAEAYAKGNFFSKCLKVCFLGKLFDLGLQCIHYWKQQANTDAGEVKRIDDINNIEQGFLKRCALHYHKLKDGKSMMKFVKAFHSTDLKRSFLMSLNCLNELLLLEEESGNFLEAATIAKLRGAVLQSAGLLQKAGNFKEASTLILNYVFANSLWSHGSKGWPLKQFTQKEELLEKAKSLAKNDSNLLYEFVCNEAEILSNNQADLLTMKQQLNASKRHQSIRGEILSARMILDVHLHSNTSKFEWEDGLILNPMKFSEEKICNRKVSIGTLVYFWNYWKDQIVNILKFLGHLETHQYDYDCYGDFCLNYLGVLKQYKSQYNQDSFYHLLKCDANWVRQLDDGYVKRNGNLVSIDVHHLVSAARSYWSTELLSVGMKVLDNLEALYKLSMKDSLSVFCQIMSLTCIYEVVKFLLDSKFLYRQVSDAKKLQEFRELSTQNFFGYIFPVDWRESLKENMISLRGTEVYRSILEDIIFQCIGLKKKLSFGQIGCVAVMIFGSGKMQNELYQQVVKKCDRNSPWKAFLESLCAKMVLESQQGSAPCNRDILQSKVSLVQKFHGALLDTYEANWREEHDYISPECFLYLIERLVILLSCFEGRVLSTKSSFVDWLVHLDGKTEPNSFLQANGQQSIGRVLESVTHIVQLLLYNKGDKLQWIRKCHTNVNGYSLVVLRLFIIVCLLHLNFGKCASLLFNLLDRSYITNQLPREFYVAICRGRENNFQNVNVFAEAFKKIGNPLVFVSLVKGCPNFTNPDAILVDMKTSQSKEDILGILFPKK</sequence>
<dbReference type="GO" id="GO:0004386">
    <property type="term" value="F:helicase activity"/>
    <property type="evidence" value="ECO:0007669"/>
    <property type="project" value="UniProtKB-KW"/>
</dbReference>
<evidence type="ECO:0000313" key="9">
    <source>
        <dbReference type="EMBL" id="KAK3222752.1"/>
    </source>
</evidence>
<dbReference type="SUPFAM" id="SSF52540">
    <property type="entry name" value="P-loop containing nucleoside triphosphate hydrolases"/>
    <property type="match status" value="2"/>
</dbReference>
<evidence type="ECO:0000256" key="1">
    <source>
        <dbReference type="ARBA" id="ARBA00022741"/>
    </source>
</evidence>
<evidence type="ECO:0000259" key="5">
    <source>
        <dbReference type="Pfam" id="PF00580"/>
    </source>
</evidence>
<evidence type="ECO:0000256" key="3">
    <source>
        <dbReference type="ARBA" id="ARBA00022806"/>
    </source>
</evidence>
<dbReference type="PANTHER" id="PTHR21529:SF4">
    <property type="entry name" value="TPR AND ANKYRIN REPEAT-CONTAINING PROTEIN 1"/>
    <property type="match status" value="1"/>
</dbReference>
<evidence type="ECO:0000256" key="4">
    <source>
        <dbReference type="ARBA" id="ARBA00022840"/>
    </source>
</evidence>
<dbReference type="GO" id="GO:0005524">
    <property type="term" value="F:ATP binding"/>
    <property type="evidence" value="ECO:0007669"/>
    <property type="project" value="UniProtKB-KW"/>
</dbReference>
<dbReference type="InterPro" id="IPR041677">
    <property type="entry name" value="DNA2/NAM7_AAA_11"/>
</dbReference>
<keyword evidence="3" id="KW-0347">Helicase</keyword>
<feature type="domain" description="DUF6469" evidence="8">
    <location>
        <begin position="84"/>
        <end position="216"/>
    </location>
</feature>
<gene>
    <name evidence="9" type="ORF">Dsin_009777</name>
</gene>
<feature type="domain" description="DNA2/NAM7 helicase-like C-terminal" evidence="7">
    <location>
        <begin position="613"/>
        <end position="809"/>
    </location>
</feature>
<accession>A0AAE0ARH5</accession>
<proteinExistence type="predicted"/>
<keyword evidence="10" id="KW-1185">Reference proteome</keyword>
<dbReference type="Pfam" id="PF00580">
    <property type="entry name" value="UvrD-helicase"/>
    <property type="match status" value="1"/>
</dbReference>
<keyword evidence="4" id="KW-0067">ATP-binding</keyword>
<evidence type="ECO:0000259" key="8">
    <source>
        <dbReference type="Pfam" id="PF20073"/>
    </source>
</evidence>
<dbReference type="InterPro" id="IPR045529">
    <property type="entry name" value="DUF6469"/>
</dbReference>
<dbReference type="Pfam" id="PF13086">
    <property type="entry name" value="AAA_11"/>
    <property type="match status" value="1"/>
</dbReference>
<evidence type="ECO:0008006" key="11">
    <source>
        <dbReference type="Google" id="ProtNLM"/>
    </source>
</evidence>
<dbReference type="Proteomes" id="UP001281410">
    <property type="component" value="Unassembled WGS sequence"/>
</dbReference>
<dbReference type="InterPro" id="IPR041679">
    <property type="entry name" value="DNA2/NAM7-like_C"/>
</dbReference>
<dbReference type="GO" id="GO:0005694">
    <property type="term" value="C:chromosome"/>
    <property type="evidence" value="ECO:0007669"/>
    <property type="project" value="UniProtKB-ARBA"/>
</dbReference>
<organism evidence="9 10">
    <name type="scientific">Dipteronia sinensis</name>
    <dbReference type="NCBI Taxonomy" id="43782"/>
    <lineage>
        <taxon>Eukaryota</taxon>
        <taxon>Viridiplantae</taxon>
        <taxon>Streptophyta</taxon>
        <taxon>Embryophyta</taxon>
        <taxon>Tracheophyta</taxon>
        <taxon>Spermatophyta</taxon>
        <taxon>Magnoliopsida</taxon>
        <taxon>eudicotyledons</taxon>
        <taxon>Gunneridae</taxon>
        <taxon>Pentapetalae</taxon>
        <taxon>rosids</taxon>
        <taxon>malvids</taxon>
        <taxon>Sapindales</taxon>
        <taxon>Sapindaceae</taxon>
        <taxon>Hippocastanoideae</taxon>
        <taxon>Acereae</taxon>
        <taxon>Dipteronia</taxon>
    </lineage>
</organism>
<evidence type="ECO:0000256" key="2">
    <source>
        <dbReference type="ARBA" id="ARBA00022801"/>
    </source>
</evidence>
<evidence type="ECO:0000313" key="10">
    <source>
        <dbReference type="Proteomes" id="UP001281410"/>
    </source>
</evidence>
<evidence type="ECO:0000259" key="7">
    <source>
        <dbReference type="Pfam" id="PF13087"/>
    </source>
</evidence>
<dbReference type="InterPro" id="IPR014016">
    <property type="entry name" value="UvrD-like_ATP-bd"/>
</dbReference>
<dbReference type="InterPro" id="IPR027417">
    <property type="entry name" value="P-loop_NTPase"/>
</dbReference>
<dbReference type="FunFam" id="3.40.50.300:FF:000326">
    <property type="entry name" value="P-loop containing nucleoside triphosphate hydrolase"/>
    <property type="match status" value="1"/>
</dbReference>
<dbReference type="EMBL" id="JANJYJ010000003">
    <property type="protein sequence ID" value="KAK3222752.1"/>
    <property type="molecule type" value="Genomic_DNA"/>
</dbReference>
<comment type="caution">
    <text evidence="9">The sequence shown here is derived from an EMBL/GenBank/DDBJ whole genome shotgun (WGS) entry which is preliminary data.</text>
</comment>
<dbReference type="InterPro" id="IPR039904">
    <property type="entry name" value="TRANK1"/>
</dbReference>
<dbReference type="InterPro" id="IPR047187">
    <property type="entry name" value="SF1_C_Upf1"/>
</dbReference>
<keyword evidence="1" id="KW-0547">Nucleotide-binding</keyword>
<reference evidence="9" key="1">
    <citation type="journal article" date="2023" name="Plant J.">
        <title>Genome sequences and population genomics provide insights into the demographic history, inbreeding, and mutation load of two 'living fossil' tree species of Dipteronia.</title>
        <authorList>
            <person name="Feng Y."/>
            <person name="Comes H.P."/>
            <person name="Chen J."/>
            <person name="Zhu S."/>
            <person name="Lu R."/>
            <person name="Zhang X."/>
            <person name="Li P."/>
            <person name="Qiu J."/>
            <person name="Olsen K.M."/>
            <person name="Qiu Y."/>
        </authorList>
    </citation>
    <scope>NUCLEOTIDE SEQUENCE</scope>
    <source>
        <strain evidence="9">NBL</strain>
    </source>
</reference>
<feature type="domain" description="DNA2/NAM7 helicase helicase" evidence="6">
    <location>
        <begin position="257"/>
        <end position="604"/>
    </location>
</feature>
<name>A0AAE0ARH5_9ROSI</name>
<dbReference type="Gene3D" id="3.40.50.300">
    <property type="entry name" value="P-loop containing nucleotide triphosphate hydrolases"/>
    <property type="match status" value="4"/>
</dbReference>
<dbReference type="Pfam" id="PF13087">
    <property type="entry name" value="AAA_12"/>
    <property type="match status" value="1"/>
</dbReference>
<keyword evidence="2" id="KW-0378">Hydrolase</keyword>
<dbReference type="Pfam" id="PF20073">
    <property type="entry name" value="DUF6469"/>
    <property type="match status" value="1"/>
</dbReference>
<dbReference type="GO" id="GO:0016787">
    <property type="term" value="F:hydrolase activity"/>
    <property type="evidence" value="ECO:0007669"/>
    <property type="project" value="UniProtKB-KW"/>
</dbReference>
<evidence type="ECO:0000259" key="6">
    <source>
        <dbReference type="Pfam" id="PF13086"/>
    </source>
</evidence>